<organism evidence="1 2">
    <name type="scientific">Halomarina oriensis</name>
    <dbReference type="NCBI Taxonomy" id="671145"/>
    <lineage>
        <taxon>Archaea</taxon>
        <taxon>Methanobacteriati</taxon>
        <taxon>Methanobacteriota</taxon>
        <taxon>Stenosarchaea group</taxon>
        <taxon>Halobacteria</taxon>
        <taxon>Halobacteriales</taxon>
        <taxon>Natronomonadaceae</taxon>
        <taxon>Halomarina</taxon>
    </lineage>
</organism>
<dbReference type="Proteomes" id="UP000451471">
    <property type="component" value="Unassembled WGS sequence"/>
</dbReference>
<keyword evidence="2" id="KW-1185">Reference proteome</keyword>
<protein>
    <submittedName>
        <fullName evidence="1">Uncharacterized protein</fullName>
    </submittedName>
</protein>
<dbReference type="RefSeq" id="WP_158203872.1">
    <property type="nucleotide sequence ID" value="NZ_WSZK01000015.1"/>
</dbReference>
<gene>
    <name evidence="1" type="ORF">GQS65_06545</name>
</gene>
<accession>A0A6B0GN96</accession>
<evidence type="ECO:0000313" key="2">
    <source>
        <dbReference type="Proteomes" id="UP000451471"/>
    </source>
</evidence>
<sequence>MSVFLDALFTLAQPAAAAILGYAAYELRDVAQRLEQVEDHDRALYGSRATPGLVKRVTRLEDRDE</sequence>
<proteinExistence type="predicted"/>
<dbReference type="AlphaFoldDB" id="A0A6B0GN96"/>
<reference evidence="1 2" key="1">
    <citation type="submission" date="2019-12" db="EMBL/GenBank/DDBJ databases">
        <title>Halocatena pleomorpha gen. nov. sp. nov., an extremely halophilic archaeon of family Halobacteriaceae isolated from saltpan soil.</title>
        <authorList>
            <person name="Pal Y."/>
            <person name="Verma A."/>
            <person name="Krishnamurthi S."/>
            <person name="Kumar P."/>
        </authorList>
    </citation>
    <scope>NUCLEOTIDE SEQUENCE [LARGE SCALE GENOMIC DNA]</scope>
    <source>
        <strain evidence="1 2">JCM 16495</strain>
    </source>
</reference>
<name>A0A6B0GN96_9EURY</name>
<dbReference type="EMBL" id="WSZK01000015">
    <property type="protein sequence ID" value="MWG34153.1"/>
    <property type="molecule type" value="Genomic_DNA"/>
</dbReference>
<evidence type="ECO:0000313" key="1">
    <source>
        <dbReference type="EMBL" id="MWG34153.1"/>
    </source>
</evidence>
<comment type="caution">
    <text evidence="1">The sequence shown here is derived from an EMBL/GenBank/DDBJ whole genome shotgun (WGS) entry which is preliminary data.</text>
</comment>